<dbReference type="RefSeq" id="WP_249904446.1">
    <property type="nucleotide sequence ID" value="NZ_JAMGBA010000002.1"/>
</dbReference>
<dbReference type="EMBL" id="JAMGBA010000002">
    <property type="protein sequence ID" value="MCL6699075.1"/>
    <property type="molecule type" value="Genomic_DNA"/>
</dbReference>
<keyword evidence="2" id="KW-0812">Transmembrane</keyword>
<dbReference type="Proteomes" id="UP001203410">
    <property type="component" value="Unassembled WGS sequence"/>
</dbReference>
<comment type="caution">
    <text evidence="3">The sequence shown here is derived from an EMBL/GenBank/DDBJ whole genome shotgun (WGS) entry which is preliminary data.</text>
</comment>
<sequence>MADEHDTNDRVTIVETDGGGGSGGVLAVVLLVIVVLVLLFLFRDQLGFGGDTDINIPDKVEVNVN</sequence>
<reference evidence="3 4" key="1">
    <citation type="submission" date="2022-05" db="EMBL/GenBank/DDBJ databases">
        <authorList>
            <person name="Jo J.-H."/>
            <person name="Im W.-T."/>
        </authorList>
    </citation>
    <scope>NUCLEOTIDE SEQUENCE [LARGE SCALE GENOMIC DNA]</scope>
    <source>
        <strain evidence="3 4">NSE70-1</strain>
    </source>
</reference>
<protein>
    <submittedName>
        <fullName evidence="3">Uncharacterized protein</fullName>
    </submittedName>
</protein>
<accession>A0ABT0RWJ5</accession>
<keyword evidence="2" id="KW-0472">Membrane</keyword>
<keyword evidence="2" id="KW-1133">Transmembrane helix</keyword>
<name>A0ABT0RWJ5_9SPHN</name>
<gene>
    <name evidence="3" type="ORF">LZ496_09815</name>
</gene>
<evidence type="ECO:0000313" key="4">
    <source>
        <dbReference type="Proteomes" id="UP001203410"/>
    </source>
</evidence>
<organism evidence="3 4">
    <name type="scientific">Sphingomonas caseinilyticus</name>
    <dbReference type="NCBI Taxonomy" id="2908205"/>
    <lineage>
        <taxon>Bacteria</taxon>
        <taxon>Pseudomonadati</taxon>
        <taxon>Pseudomonadota</taxon>
        <taxon>Alphaproteobacteria</taxon>
        <taxon>Sphingomonadales</taxon>
        <taxon>Sphingomonadaceae</taxon>
        <taxon>Sphingomonas</taxon>
    </lineage>
</organism>
<feature type="transmembrane region" description="Helical" evidence="2">
    <location>
        <begin position="20"/>
        <end position="42"/>
    </location>
</feature>
<keyword evidence="4" id="KW-1185">Reference proteome</keyword>
<evidence type="ECO:0000256" key="1">
    <source>
        <dbReference type="SAM" id="MobiDB-lite"/>
    </source>
</evidence>
<evidence type="ECO:0000256" key="2">
    <source>
        <dbReference type="SAM" id="Phobius"/>
    </source>
</evidence>
<proteinExistence type="predicted"/>
<evidence type="ECO:0000313" key="3">
    <source>
        <dbReference type="EMBL" id="MCL6699075.1"/>
    </source>
</evidence>
<feature type="region of interest" description="Disordered" evidence="1">
    <location>
        <begin position="1"/>
        <end position="21"/>
    </location>
</feature>